<name>A0A095SQQ5_9FLAO</name>
<keyword evidence="2" id="KW-1185">Reference proteome</keyword>
<accession>A0A095SQQ5</accession>
<reference evidence="1 2" key="1">
    <citation type="submission" date="2014-09" db="EMBL/GenBank/DDBJ databases">
        <title>Whole Genome Shotgun of Flavobacterium aquatile LMG 4008.</title>
        <authorList>
            <person name="Gale A.N."/>
            <person name="Pipes S.E."/>
            <person name="Newman J.D."/>
        </authorList>
    </citation>
    <scope>NUCLEOTIDE SEQUENCE [LARGE SCALE GENOMIC DNA]</scope>
    <source>
        <strain evidence="1 2">LMG 4008</strain>
    </source>
</reference>
<organism evidence="1 2">
    <name type="scientific">Flavobacterium aquatile LMG 4008 = ATCC 11947</name>
    <dbReference type="NCBI Taxonomy" id="1453498"/>
    <lineage>
        <taxon>Bacteria</taxon>
        <taxon>Pseudomonadati</taxon>
        <taxon>Bacteroidota</taxon>
        <taxon>Flavobacteriia</taxon>
        <taxon>Flavobacteriales</taxon>
        <taxon>Flavobacteriaceae</taxon>
        <taxon>Flavobacterium</taxon>
    </lineage>
</organism>
<dbReference type="eggNOG" id="ENOG50310ZU">
    <property type="taxonomic scope" value="Bacteria"/>
</dbReference>
<gene>
    <name evidence="1" type="ORF">LG45_16385</name>
</gene>
<comment type="caution">
    <text evidence="1">The sequence shown here is derived from an EMBL/GenBank/DDBJ whole genome shotgun (WGS) entry which is preliminary data.</text>
</comment>
<dbReference type="EMBL" id="JRHH01000006">
    <property type="protein sequence ID" value="KGD66991.1"/>
    <property type="molecule type" value="Genomic_DNA"/>
</dbReference>
<protein>
    <submittedName>
        <fullName evidence="1">Uncharacterized protein</fullName>
    </submittedName>
</protein>
<dbReference type="AlphaFoldDB" id="A0A095SQQ5"/>
<dbReference type="Proteomes" id="UP000029554">
    <property type="component" value="Unassembled WGS sequence"/>
</dbReference>
<sequence length="139" mass="16202">MKRIYKIIVVLLLVVNNLNSQNKNSFSKEEKLHFEPQINLLLDAFKTKKVAKLNKTLAIGYTIKGLPKGIEALALPQIIQQMPSFNKYEVKSLKFEKENYRIFLVFILKEQKINSDLLIDRQGKIKELNLLENLKMDVK</sequence>
<evidence type="ECO:0000313" key="2">
    <source>
        <dbReference type="Proteomes" id="UP000029554"/>
    </source>
</evidence>
<evidence type="ECO:0000313" key="1">
    <source>
        <dbReference type="EMBL" id="KGD66991.1"/>
    </source>
</evidence>
<proteinExistence type="predicted"/>